<dbReference type="SUPFAM" id="SSF56436">
    <property type="entry name" value="C-type lectin-like"/>
    <property type="match status" value="1"/>
</dbReference>
<dbReference type="Proteomes" id="UP000515135">
    <property type="component" value="Unplaced"/>
</dbReference>
<dbReference type="GO" id="GO:0030246">
    <property type="term" value="F:carbohydrate binding"/>
    <property type="evidence" value="ECO:0007669"/>
    <property type="project" value="UniProtKB-KW"/>
</dbReference>
<keyword evidence="1" id="KW-0430">Lectin</keyword>
<dbReference type="KEGG" id="bbel:109487669"/>
<dbReference type="InterPro" id="IPR051663">
    <property type="entry name" value="CLec_Tetranectin-domain"/>
</dbReference>
<dbReference type="SMART" id="SM00034">
    <property type="entry name" value="CLECT"/>
    <property type="match status" value="1"/>
</dbReference>
<dbReference type="InterPro" id="IPR001304">
    <property type="entry name" value="C-type_lectin-like"/>
</dbReference>
<evidence type="ECO:0000313" key="4">
    <source>
        <dbReference type="RefSeq" id="XP_019647229.1"/>
    </source>
</evidence>
<gene>
    <name evidence="4" type="primary">LOC109487669</name>
</gene>
<protein>
    <submittedName>
        <fullName evidence="4">CD209 antigen-like protein E</fullName>
    </submittedName>
</protein>
<accession>A0A6P5AM19</accession>
<dbReference type="InterPro" id="IPR016187">
    <property type="entry name" value="CTDL_fold"/>
</dbReference>
<evidence type="ECO:0000259" key="2">
    <source>
        <dbReference type="PROSITE" id="PS50041"/>
    </source>
</evidence>
<reference evidence="4" key="1">
    <citation type="submission" date="2025-08" db="UniProtKB">
        <authorList>
            <consortium name="RefSeq"/>
        </authorList>
    </citation>
    <scope>IDENTIFICATION</scope>
    <source>
        <tissue evidence="4">Gonad</tissue>
    </source>
</reference>
<dbReference type="GeneID" id="109487669"/>
<dbReference type="PROSITE" id="PS50041">
    <property type="entry name" value="C_TYPE_LECTIN_2"/>
    <property type="match status" value="1"/>
</dbReference>
<dbReference type="Gene3D" id="3.10.100.10">
    <property type="entry name" value="Mannose-Binding Protein A, subunit A"/>
    <property type="match status" value="1"/>
</dbReference>
<sequence length="113" mass="12103">MSTAASCPKDYTEFRGICYKKSKTHKDFSEAEATCREDGGTLAMAKDAATNAFLVSTLDKVGASGGVVVGRHTTNCCWIGLHDRRHEGSFEWVDGTPLGNFSLWGVAQPGANT</sequence>
<keyword evidence="3" id="KW-1185">Reference proteome</keyword>
<organism evidence="3 4">
    <name type="scientific">Branchiostoma belcheri</name>
    <name type="common">Amphioxus</name>
    <dbReference type="NCBI Taxonomy" id="7741"/>
    <lineage>
        <taxon>Eukaryota</taxon>
        <taxon>Metazoa</taxon>
        <taxon>Chordata</taxon>
        <taxon>Cephalochordata</taxon>
        <taxon>Leptocardii</taxon>
        <taxon>Amphioxiformes</taxon>
        <taxon>Branchiostomatidae</taxon>
        <taxon>Branchiostoma</taxon>
    </lineage>
</organism>
<dbReference type="Pfam" id="PF00059">
    <property type="entry name" value="Lectin_C"/>
    <property type="match status" value="1"/>
</dbReference>
<dbReference type="PANTHER" id="PTHR22799:SF6">
    <property type="entry name" value="C-TYPE LECTIN DOMAIN FAMILY 4 MEMBER M-LIKE"/>
    <property type="match status" value="1"/>
</dbReference>
<dbReference type="CDD" id="cd00037">
    <property type="entry name" value="CLECT"/>
    <property type="match status" value="1"/>
</dbReference>
<feature type="domain" description="C-type lectin" evidence="2">
    <location>
        <begin position="14"/>
        <end position="113"/>
    </location>
</feature>
<dbReference type="AlphaFoldDB" id="A0A6P5AM19"/>
<evidence type="ECO:0000256" key="1">
    <source>
        <dbReference type="ARBA" id="ARBA00022734"/>
    </source>
</evidence>
<proteinExistence type="predicted"/>
<dbReference type="PANTHER" id="PTHR22799">
    <property type="entry name" value="TETRANECTIN-RELATED"/>
    <property type="match status" value="1"/>
</dbReference>
<dbReference type="RefSeq" id="XP_019647229.1">
    <property type="nucleotide sequence ID" value="XM_019791670.1"/>
</dbReference>
<evidence type="ECO:0000313" key="3">
    <source>
        <dbReference type="Proteomes" id="UP000515135"/>
    </source>
</evidence>
<name>A0A6P5AM19_BRABE</name>
<dbReference type="InterPro" id="IPR016186">
    <property type="entry name" value="C-type_lectin-like/link_sf"/>
</dbReference>
<dbReference type="OrthoDB" id="6133475at2759"/>